<name>A0A2Z7BBX6_9LAMI</name>
<sequence length="111" mass="12493">MPDFVYQISFLEPLRIQIPISLEQFTNSSLNISQISLELTAAHSLEQIVTYDEQELSSIVIDQLRSYTSSSCTARKSSDPGILSNSDRLLPAAYKSAWRIPDQLVMLEAAW</sequence>
<evidence type="ECO:0000313" key="1">
    <source>
        <dbReference type="EMBL" id="KZV31575.1"/>
    </source>
</evidence>
<evidence type="ECO:0000313" key="2">
    <source>
        <dbReference type="Proteomes" id="UP000250235"/>
    </source>
</evidence>
<gene>
    <name evidence="1" type="ORF">F511_13515</name>
</gene>
<reference evidence="1 2" key="1">
    <citation type="journal article" date="2015" name="Proc. Natl. Acad. Sci. U.S.A.">
        <title>The resurrection genome of Boea hygrometrica: A blueprint for survival of dehydration.</title>
        <authorList>
            <person name="Xiao L."/>
            <person name="Yang G."/>
            <person name="Zhang L."/>
            <person name="Yang X."/>
            <person name="Zhao S."/>
            <person name="Ji Z."/>
            <person name="Zhou Q."/>
            <person name="Hu M."/>
            <person name="Wang Y."/>
            <person name="Chen M."/>
            <person name="Xu Y."/>
            <person name="Jin H."/>
            <person name="Xiao X."/>
            <person name="Hu G."/>
            <person name="Bao F."/>
            <person name="Hu Y."/>
            <person name="Wan P."/>
            <person name="Li L."/>
            <person name="Deng X."/>
            <person name="Kuang T."/>
            <person name="Xiang C."/>
            <person name="Zhu J.K."/>
            <person name="Oliver M.J."/>
            <person name="He Y."/>
        </authorList>
    </citation>
    <scope>NUCLEOTIDE SEQUENCE [LARGE SCALE GENOMIC DNA]</scope>
    <source>
        <strain evidence="2">cv. XS01</strain>
    </source>
</reference>
<keyword evidence="2" id="KW-1185">Reference proteome</keyword>
<proteinExistence type="predicted"/>
<protein>
    <submittedName>
        <fullName evidence="1">Uncharacterized protein</fullName>
    </submittedName>
</protein>
<dbReference type="EMBL" id="KV007463">
    <property type="protein sequence ID" value="KZV31575.1"/>
    <property type="molecule type" value="Genomic_DNA"/>
</dbReference>
<accession>A0A2Z7BBX6</accession>
<organism evidence="1 2">
    <name type="scientific">Dorcoceras hygrometricum</name>
    <dbReference type="NCBI Taxonomy" id="472368"/>
    <lineage>
        <taxon>Eukaryota</taxon>
        <taxon>Viridiplantae</taxon>
        <taxon>Streptophyta</taxon>
        <taxon>Embryophyta</taxon>
        <taxon>Tracheophyta</taxon>
        <taxon>Spermatophyta</taxon>
        <taxon>Magnoliopsida</taxon>
        <taxon>eudicotyledons</taxon>
        <taxon>Gunneridae</taxon>
        <taxon>Pentapetalae</taxon>
        <taxon>asterids</taxon>
        <taxon>lamiids</taxon>
        <taxon>Lamiales</taxon>
        <taxon>Gesneriaceae</taxon>
        <taxon>Didymocarpoideae</taxon>
        <taxon>Trichosporeae</taxon>
        <taxon>Loxocarpinae</taxon>
        <taxon>Dorcoceras</taxon>
    </lineage>
</organism>
<dbReference type="Proteomes" id="UP000250235">
    <property type="component" value="Unassembled WGS sequence"/>
</dbReference>
<dbReference type="AlphaFoldDB" id="A0A2Z7BBX6"/>